<dbReference type="OrthoDB" id="6107053at2"/>
<dbReference type="STRING" id="1208321.D104_01155"/>
<evidence type="ECO:0000256" key="1">
    <source>
        <dbReference type="SAM" id="Phobius"/>
    </source>
</evidence>
<organism evidence="2 3">
    <name type="scientific">Marinomonas profundimaris</name>
    <dbReference type="NCBI Taxonomy" id="1208321"/>
    <lineage>
        <taxon>Bacteria</taxon>
        <taxon>Pseudomonadati</taxon>
        <taxon>Pseudomonadota</taxon>
        <taxon>Gammaproteobacteria</taxon>
        <taxon>Oceanospirillales</taxon>
        <taxon>Oceanospirillaceae</taxon>
        <taxon>Marinomonas</taxon>
    </lineage>
</organism>
<keyword evidence="3" id="KW-1185">Reference proteome</keyword>
<proteinExistence type="predicted"/>
<dbReference type="EMBL" id="AYOZ01000001">
    <property type="protein sequence ID" value="ETI62601.1"/>
    <property type="molecule type" value="Genomic_DNA"/>
</dbReference>
<name>W1RZI2_9GAMM</name>
<reference evidence="2 3" key="1">
    <citation type="journal article" date="2014" name="Genome Announc.">
        <title>Draft Genome Sequence of Marinomonas sp. Strain D104, a Polycyclic Aromatic Hydrocarbon-Degrading Bacterium from the Deep-Sea Sediment of the Arctic Ocean.</title>
        <authorList>
            <person name="Dong C."/>
            <person name="Bai X."/>
            <person name="Lai Q."/>
            <person name="Xie Y."/>
            <person name="Chen X."/>
            <person name="Shao Z."/>
        </authorList>
    </citation>
    <scope>NUCLEOTIDE SEQUENCE [LARGE SCALE GENOMIC DNA]</scope>
    <source>
        <strain evidence="2 3">D104</strain>
    </source>
</reference>
<keyword evidence="1" id="KW-1133">Transmembrane helix</keyword>
<keyword evidence="1" id="KW-0812">Transmembrane</keyword>
<gene>
    <name evidence="2" type="ORF">D104_01155</name>
</gene>
<dbReference type="AlphaFoldDB" id="W1RZI2"/>
<dbReference type="PATRIC" id="fig|1208321.3.peg.233"/>
<protein>
    <submittedName>
        <fullName evidence="2">Uncharacterized protein</fullName>
    </submittedName>
</protein>
<comment type="caution">
    <text evidence="2">The sequence shown here is derived from an EMBL/GenBank/DDBJ whole genome shotgun (WGS) entry which is preliminary data.</text>
</comment>
<keyword evidence="1" id="KW-0472">Membrane</keyword>
<accession>W1RZI2</accession>
<dbReference type="RefSeq" id="WP_024022454.1">
    <property type="nucleotide sequence ID" value="NZ_AYOZ01000001.1"/>
</dbReference>
<evidence type="ECO:0000313" key="3">
    <source>
        <dbReference type="Proteomes" id="UP000018857"/>
    </source>
</evidence>
<sequence>MKVFGVRTVRGWVSLPIIVLLLAISTVSVQYQQRLQASYQWRGQLNDIENEQQIWTEFEQAFVLSPLFSSATLSPCSGFCALELFGQEKTWQKNAQTLSYQWQRDEFIQQETGETVVSYRLCASQNQQAYRCWWWRGDTLLSEGWVSASY</sequence>
<dbReference type="Proteomes" id="UP000018857">
    <property type="component" value="Unassembled WGS sequence"/>
</dbReference>
<feature type="transmembrane region" description="Helical" evidence="1">
    <location>
        <begin position="12"/>
        <end position="31"/>
    </location>
</feature>
<evidence type="ECO:0000313" key="2">
    <source>
        <dbReference type="EMBL" id="ETI62601.1"/>
    </source>
</evidence>